<dbReference type="Proteomes" id="UP000524187">
    <property type="component" value="Unassembled WGS sequence"/>
</dbReference>
<evidence type="ECO:0000313" key="3">
    <source>
        <dbReference type="EMBL" id="NXE58237.1"/>
    </source>
</evidence>
<gene>
    <name evidence="3" type="primary">Pcdhgb4</name>
    <name evidence="3" type="ORF">CASCAS_R15295</name>
</gene>
<dbReference type="PANTHER" id="PTHR24028">
    <property type="entry name" value="CADHERIN-87A"/>
    <property type="match status" value="1"/>
</dbReference>
<feature type="non-terminal residue" evidence="3">
    <location>
        <position position="67"/>
    </location>
</feature>
<organism evidence="3 4">
    <name type="scientific">Casuarius casuarius</name>
    <name type="common">Southern cassowary</name>
    <name type="synonym">Struthio casuarius</name>
    <dbReference type="NCBI Taxonomy" id="8787"/>
    <lineage>
        <taxon>Eukaryota</taxon>
        <taxon>Metazoa</taxon>
        <taxon>Chordata</taxon>
        <taxon>Craniata</taxon>
        <taxon>Vertebrata</taxon>
        <taxon>Euteleostomi</taxon>
        <taxon>Archelosauria</taxon>
        <taxon>Archosauria</taxon>
        <taxon>Dinosauria</taxon>
        <taxon>Saurischia</taxon>
        <taxon>Theropoda</taxon>
        <taxon>Coelurosauria</taxon>
        <taxon>Aves</taxon>
        <taxon>Palaeognathae</taxon>
        <taxon>Casuariiformes</taxon>
        <taxon>Casuariidae</taxon>
        <taxon>Casuarius</taxon>
    </lineage>
</organism>
<dbReference type="PANTHER" id="PTHR24028:SF73">
    <property type="entry name" value="PROTOCADHERIN GAMMA-B3-RELATED"/>
    <property type="match status" value="1"/>
</dbReference>
<dbReference type="EMBL" id="VWPT01001431">
    <property type="protein sequence ID" value="NXE58237.1"/>
    <property type="molecule type" value="Genomic_DNA"/>
</dbReference>
<feature type="non-terminal residue" evidence="3">
    <location>
        <position position="1"/>
    </location>
</feature>
<dbReference type="InterPro" id="IPR050174">
    <property type="entry name" value="Protocadherin/Cadherin-CA"/>
</dbReference>
<name>A0A7K8NYC2_CASCA</name>
<dbReference type="InterPro" id="IPR013164">
    <property type="entry name" value="Cadherin_N"/>
</dbReference>
<feature type="domain" description="Cadherin N-terminal" evidence="2">
    <location>
        <begin position="1"/>
        <end position="65"/>
    </location>
</feature>
<accession>A0A7K8NYC2</accession>
<dbReference type="GO" id="GO:0007155">
    <property type="term" value="P:cell adhesion"/>
    <property type="evidence" value="ECO:0007669"/>
    <property type="project" value="TreeGrafter"/>
</dbReference>
<dbReference type="AlphaFoldDB" id="A0A7K8NYC2"/>
<evidence type="ECO:0000256" key="1">
    <source>
        <dbReference type="ARBA" id="ARBA00023180"/>
    </source>
</evidence>
<keyword evidence="4" id="KW-1185">Reference proteome</keyword>
<dbReference type="Pfam" id="PF08266">
    <property type="entry name" value="Cadherin_2"/>
    <property type="match status" value="1"/>
</dbReference>
<protein>
    <submittedName>
        <fullName evidence="3">PCDGG protein</fullName>
    </submittedName>
</protein>
<dbReference type="GO" id="GO:0005886">
    <property type="term" value="C:plasma membrane"/>
    <property type="evidence" value="ECO:0007669"/>
    <property type="project" value="TreeGrafter"/>
</dbReference>
<keyword evidence="1" id="KW-0325">Glycoprotein</keyword>
<sequence length="67" mass="7563">LARDLGLSLAELPTRKLRIVLGDEKQYFALGEDNRSLRVNERIDREDICGDVSPCVLSFEAVVENPF</sequence>
<evidence type="ECO:0000313" key="4">
    <source>
        <dbReference type="Proteomes" id="UP000524187"/>
    </source>
</evidence>
<proteinExistence type="predicted"/>
<reference evidence="3 4" key="1">
    <citation type="submission" date="2019-09" db="EMBL/GenBank/DDBJ databases">
        <title>Bird 10,000 Genomes (B10K) Project - Family phase.</title>
        <authorList>
            <person name="Zhang G."/>
        </authorList>
    </citation>
    <scope>NUCLEOTIDE SEQUENCE [LARGE SCALE GENOMIC DNA]</scope>
    <source>
        <strain evidence="3">B10K-LSUMZ-50683</strain>
        <tissue evidence="3">Muscle</tissue>
    </source>
</reference>
<dbReference type="Gene3D" id="2.60.40.60">
    <property type="entry name" value="Cadherins"/>
    <property type="match status" value="1"/>
</dbReference>
<evidence type="ECO:0000259" key="2">
    <source>
        <dbReference type="Pfam" id="PF08266"/>
    </source>
</evidence>
<comment type="caution">
    <text evidence="3">The sequence shown here is derived from an EMBL/GenBank/DDBJ whole genome shotgun (WGS) entry which is preliminary data.</text>
</comment>